<dbReference type="PANTHER" id="PTHR33142:SF40">
    <property type="entry name" value="CYCLIN-DEPENDENT PROTEIN KINASE INHIBITOR SMR6"/>
    <property type="match status" value="1"/>
</dbReference>
<evidence type="ECO:0000256" key="1">
    <source>
        <dbReference type="ARBA" id="ARBA00023013"/>
    </source>
</evidence>
<evidence type="ECO:0000256" key="3">
    <source>
        <dbReference type="SAM" id="MobiDB-lite"/>
    </source>
</evidence>
<gene>
    <name evidence="4" type="ORF">Nepgr_008620</name>
</gene>
<feature type="compositionally biased region" description="Basic and acidic residues" evidence="3">
    <location>
        <begin position="37"/>
        <end position="63"/>
    </location>
</feature>
<comment type="caution">
    <text evidence="4">The sequence shown here is derived from an EMBL/GenBank/DDBJ whole genome shotgun (WGS) entry which is preliminary data.</text>
</comment>
<reference evidence="4" key="1">
    <citation type="submission" date="2023-05" db="EMBL/GenBank/DDBJ databases">
        <title>Nepenthes gracilis genome sequencing.</title>
        <authorList>
            <person name="Fukushima K."/>
        </authorList>
    </citation>
    <scope>NUCLEOTIDE SEQUENCE</scope>
    <source>
        <strain evidence="4">SING2019-196</strain>
    </source>
</reference>
<dbReference type="Proteomes" id="UP001279734">
    <property type="component" value="Unassembled WGS sequence"/>
</dbReference>
<keyword evidence="2" id="KW-0131">Cell cycle</keyword>
<dbReference type="PANTHER" id="PTHR33142">
    <property type="entry name" value="CYCLIN-DEPENDENT PROTEIN KINASE INHIBITOR SMR13"/>
    <property type="match status" value="1"/>
</dbReference>
<evidence type="ECO:0000313" key="4">
    <source>
        <dbReference type="EMBL" id="GMH06780.1"/>
    </source>
</evidence>
<evidence type="ECO:0000256" key="2">
    <source>
        <dbReference type="ARBA" id="ARBA00023306"/>
    </source>
</evidence>
<dbReference type="GO" id="GO:0004860">
    <property type="term" value="F:protein kinase inhibitor activity"/>
    <property type="evidence" value="ECO:0007669"/>
    <property type="project" value="UniProtKB-KW"/>
</dbReference>
<sequence>MGFSEKHQIEGGLELEARKWVIGGIAVRSQLHSISTKAKDKETNEHNEDRSTTPTAREARIPEKLPCPPAPRKRRPSSMCNFNGGREFFNPPDLETVFIRRVERAN</sequence>
<dbReference type="GO" id="GO:0032875">
    <property type="term" value="P:regulation of DNA endoreduplication"/>
    <property type="evidence" value="ECO:0007669"/>
    <property type="project" value="InterPro"/>
</dbReference>
<dbReference type="AlphaFoldDB" id="A0AAD3XJK0"/>
<feature type="region of interest" description="Disordered" evidence="3">
    <location>
        <begin position="36"/>
        <end position="86"/>
    </location>
</feature>
<keyword evidence="5" id="KW-1185">Reference proteome</keyword>
<organism evidence="4 5">
    <name type="scientific">Nepenthes gracilis</name>
    <name type="common">Slender pitcher plant</name>
    <dbReference type="NCBI Taxonomy" id="150966"/>
    <lineage>
        <taxon>Eukaryota</taxon>
        <taxon>Viridiplantae</taxon>
        <taxon>Streptophyta</taxon>
        <taxon>Embryophyta</taxon>
        <taxon>Tracheophyta</taxon>
        <taxon>Spermatophyta</taxon>
        <taxon>Magnoliopsida</taxon>
        <taxon>eudicotyledons</taxon>
        <taxon>Gunneridae</taxon>
        <taxon>Pentapetalae</taxon>
        <taxon>Caryophyllales</taxon>
        <taxon>Nepenthaceae</taxon>
        <taxon>Nepenthes</taxon>
    </lineage>
</organism>
<name>A0AAD3XJK0_NEPGR</name>
<dbReference type="EMBL" id="BSYO01000006">
    <property type="protein sequence ID" value="GMH06780.1"/>
    <property type="molecule type" value="Genomic_DNA"/>
</dbReference>
<dbReference type="InterPro" id="IPR040389">
    <property type="entry name" value="SMR"/>
</dbReference>
<evidence type="ECO:0000313" key="5">
    <source>
        <dbReference type="Proteomes" id="UP001279734"/>
    </source>
</evidence>
<evidence type="ECO:0008006" key="6">
    <source>
        <dbReference type="Google" id="ProtNLM"/>
    </source>
</evidence>
<protein>
    <recommendedName>
        <fullName evidence="6">Cyclin-dependent protein kinase inhibitor SMR6</fullName>
    </recommendedName>
</protein>
<proteinExistence type="predicted"/>
<accession>A0AAD3XJK0</accession>
<keyword evidence="1" id="KW-0649">Protein kinase inhibitor</keyword>